<dbReference type="PROSITE" id="PS50005">
    <property type="entry name" value="TPR"/>
    <property type="match status" value="2"/>
</dbReference>
<name>A0A9J7BSX4_9BACT</name>
<dbReference type="SUPFAM" id="SSF48452">
    <property type="entry name" value="TPR-like"/>
    <property type="match status" value="1"/>
</dbReference>
<evidence type="ECO:0000256" key="1">
    <source>
        <dbReference type="ARBA" id="ARBA00022737"/>
    </source>
</evidence>
<feature type="repeat" description="TPR" evidence="3">
    <location>
        <begin position="116"/>
        <end position="149"/>
    </location>
</feature>
<evidence type="ECO:0000313" key="5">
    <source>
        <dbReference type="EMBL" id="UWZ85711.1"/>
    </source>
</evidence>
<accession>A0A9J7BSX4</accession>
<dbReference type="PANTHER" id="PTHR44943:SF8">
    <property type="entry name" value="TPR REPEAT-CONTAINING PROTEIN MJ0263"/>
    <property type="match status" value="1"/>
</dbReference>
<feature type="signal peptide" evidence="4">
    <location>
        <begin position="1"/>
        <end position="30"/>
    </location>
</feature>
<gene>
    <name evidence="5" type="ORF">MOP44_07135</name>
</gene>
<dbReference type="KEGG" id="orp:MOP44_07135"/>
<evidence type="ECO:0000313" key="6">
    <source>
        <dbReference type="Proteomes" id="UP001059380"/>
    </source>
</evidence>
<feature type="chain" id="PRO_5039930324" evidence="4">
    <location>
        <begin position="31"/>
        <end position="278"/>
    </location>
</feature>
<dbReference type="InterPro" id="IPR051685">
    <property type="entry name" value="Ycf3/AcsC/BcsC/TPR_MFPF"/>
</dbReference>
<dbReference type="RefSeq" id="WP_260795304.1">
    <property type="nucleotide sequence ID" value="NZ_CP093313.1"/>
</dbReference>
<dbReference type="Proteomes" id="UP001059380">
    <property type="component" value="Chromosome"/>
</dbReference>
<sequence length="278" mass="30987">MSRHRFSGWPSVWLAGLAFVLQPSMGPAQAPVQQAAVQQPEQTAPKAQEFQPTPEQMGDSLMAHQRYQAAIEEYKKAAPTSISALNKMGVAYQLMFNTNDATKCYQAALKRDPKNAIAWNNMGSVYMTEKLYATAEKTYKKAVKLDPKTALFRKNMGTAMLAQHKYKKGWAEYQAALAMDPNIFSHNGNIRVENPSTIQDRGAMNFYMAKGCLKAGMTEKAIYYLRLALNEGFTTPKKILADAELAQLQDNPEFQQMMAAQGVYLNGDPSSARPQVRQ</sequence>
<keyword evidence="2 3" id="KW-0802">TPR repeat</keyword>
<dbReference type="PANTHER" id="PTHR44943">
    <property type="entry name" value="CELLULOSE SYNTHASE OPERON PROTEIN C"/>
    <property type="match status" value="1"/>
</dbReference>
<organism evidence="5 6">
    <name type="scientific">Occallatibacter riparius</name>
    <dbReference type="NCBI Taxonomy" id="1002689"/>
    <lineage>
        <taxon>Bacteria</taxon>
        <taxon>Pseudomonadati</taxon>
        <taxon>Acidobacteriota</taxon>
        <taxon>Terriglobia</taxon>
        <taxon>Terriglobales</taxon>
        <taxon>Acidobacteriaceae</taxon>
        <taxon>Occallatibacter</taxon>
    </lineage>
</organism>
<protein>
    <submittedName>
        <fullName evidence="5">Tetratricopeptide repeat protein</fullName>
    </submittedName>
</protein>
<dbReference type="Pfam" id="PF00515">
    <property type="entry name" value="TPR_1"/>
    <property type="match status" value="1"/>
</dbReference>
<evidence type="ECO:0000256" key="4">
    <source>
        <dbReference type="SAM" id="SignalP"/>
    </source>
</evidence>
<feature type="repeat" description="TPR" evidence="3">
    <location>
        <begin position="82"/>
        <end position="115"/>
    </location>
</feature>
<keyword evidence="6" id="KW-1185">Reference proteome</keyword>
<keyword evidence="4" id="KW-0732">Signal</keyword>
<dbReference type="EMBL" id="CP093313">
    <property type="protein sequence ID" value="UWZ85711.1"/>
    <property type="molecule type" value="Genomic_DNA"/>
</dbReference>
<proteinExistence type="predicted"/>
<dbReference type="SMART" id="SM00028">
    <property type="entry name" value="TPR"/>
    <property type="match status" value="3"/>
</dbReference>
<dbReference type="InterPro" id="IPR019734">
    <property type="entry name" value="TPR_rpt"/>
</dbReference>
<dbReference type="AlphaFoldDB" id="A0A9J7BSX4"/>
<dbReference type="PROSITE" id="PS50293">
    <property type="entry name" value="TPR_REGION"/>
    <property type="match status" value="1"/>
</dbReference>
<dbReference type="Gene3D" id="1.25.40.10">
    <property type="entry name" value="Tetratricopeptide repeat domain"/>
    <property type="match status" value="1"/>
</dbReference>
<dbReference type="Pfam" id="PF13181">
    <property type="entry name" value="TPR_8"/>
    <property type="match status" value="1"/>
</dbReference>
<dbReference type="InterPro" id="IPR011990">
    <property type="entry name" value="TPR-like_helical_dom_sf"/>
</dbReference>
<evidence type="ECO:0000256" key="3">
    <source>
        <dbReference type="PROSITE-ProRule" id="PRU00339"/>
    </source>
</evidence>
<reference evidence="5" key="1">
    <citation type="submission" date="2021-04" db="EMBL/GenBank/DDBJ databases">
        <title>Phylogenetic analysis of Acidobacteriaceae.</title>
        <authorList>
            <person name="Qiu L."/>
            <person name="Zhang Q."/>
        </authorList>
    </citation>
    <scope>NUCLEOTIDE SEQUENCE</scope>
    <source>
        <strain evidence="5">DSM 25168</strain>
    </source>
</reference>
<evidence type="ECO:0000256" key="2">
    <source>
        <dbReference type="ARBA" id="ARBA00022803"/>
    </source>
</evidence>
<keyword evidence="1" id="KW-0677">Repeat</keyword>